<feature type="compositionally biased region" description="Basic and acidic residues" evidence="1">
    <location>
        <begin position="86"/>
        <end position="95"/>
    </location>
</feature>
<sequence length="255" mass="29959">MLELFRACFGSSRKKKHHDDDNNHEIETDEFMEMNQHHPIGMNRSGDDEEASTKQRRNSNIHHPPSHSHSAASYYYETRQSSSSFSEDHHHHSEDVSSLSSTNNHDYYEDNNLYSSSTNCFNLSPIKLNQNVKEYSTDEYKQLWKQFGDCHVTLEYSIIFHDESSFNNCEEFKSCLDHTLESNFIYTLASGVNHHLITFYNYCESMNNVTYLVECQVNYDTRHAKARIKYSANQELSNFVNHFEKVTASFFKRIK</sequence>
<dbReference type="AlphaFoldDB" id="A0A6A5C4B6"/>
<dbReference type="VEuPathDB" id="AmoebaDB:NF0019790"/>
<protein>
    <recommendedName>
        <fullName evidence="2">Beta-adaptin appendage C-terminal subdomain domain-containing protein</fullName>
    </recommendedName>
</protein>
<name>A0A6A5C4B6_NAEFO</name>
<dbReference type="Proteomes" id="UP000444721">
    <property type="component" value="Unassembled WGS sequence"/>
</dbReference>
<evidence type="ECO:0000259" key="2">
    <source>
        <dbReference type="Pfam" id="PF09066"/>
    </source>
</evidence>
<dbReference type="GO" id="GO:0016192">
    <property type="term" value="P:vesicle-mediated transport"/>
    <property type="evidence" value="ECO:0007669"/>
    <property type="project" value="InterPro"/>
</dbReference>
<feature type="compositionally biased region" description="Basic residues" evidence="1">
    <location>
        <begin position="54"/>
        <end position="66"/>
    </location>
</feature>
<dbReference type="RefSeq" id="XP_044565048.1">
    <property type="nucleotide sequence ID" value="XM_044704191.1"/>
</dbReference>
<dbReference type="InterPro" id="IPR018247">
    <property type="entry name" value="EF_Hand_1_Ca_BS"/>
</dbReference>
<keyword evidence="4" id="KW-1185">Reference proteome</keyword>
<feature type="region of interest" description="Disordered" evidence="1">
    <location>
        <begin position="83"/>
        <end position="102"/>
    </location>
</feature>
<evidence type="ECO:0000256" key="1">
    <source>
        <dbReference type="SAM" id="MobiDB-lite"/>
    </source>
</evidence>
<dbReference type="VEuPathDB" id="AmoebaDB:FDP41_013549"/>
<proteinExistence type="predicted"/>
<evidence type="ECO:0000313" key="3">
    <source>
        <dbReference type="EMBL" id="KAF0980335.1"/>
    </source>
</evidence>
<dbReference type="VEuPathDB" id="AmoebaDB:NfTy_028150"/>
<dbReference type="GeneID" id="68120764"/>
<dbReference type="GO" id="GO:0030131">
    <property type="term" value="C:clathrin adaptor complex"/>
    <property type="evidence" value="ECO:0007669"/>
    <property type="project" value="InterPro"/>
</dbReference>
<feature type="domain" description="Beta-adaptin appendage C-terminal subdomain" evidence="2">
    <location>
        <begin position="138"/>
        <end position="246"/>
    </location>
</feature>
<dbReference type="InterPro" id="IPR015151">
    <property type="entry name" value="B-adaptin_app_sub_C"/>
</dbReference>
<dbReference type="EMBL" id="VFQX01000019">
    <property type="protein sequence ID" value="KAF0980335.1"/>
    <property type="molecule type" value="Genomic_DNA"/>
</dbReference>
<evidence type="ECO:0000313" key="4">
    <source>
        <dbReference type="Proteomes" id="UP000444721"/>
    </source>
</evidence>
<dbReference type="Gene3D" id="3.30.310.10">
    <property type="entry name" value="TATA-Binding Protein"/>
    <property type="match status" value="1"/>
</dbReference>
<dbReference type="PROSITE" id="PS00018">
    <property type="entry name" value="EF_HAND_1"/>
    <property type="match status" value="1"/>
</dbReference>
<organism evidence="3 4">
    <name type="scientific">Naegleria fowleri</name>
    <name type="common">Brain eating amoeba</name>
    <dbReference type="NCBI Taxonomy" id="5763"/>
    <lineage>
        <taxon>Eukaryota</taxon>
        <taxon>Discoba</taxon>
        <taxon>Heterolobosea</taxon>
        <taxon>Tetramitia</taxon>
        <taxon>Eutetramitia</taxon>
        <taxon>Vahlkampfiidae</taxon>
        <taxon>Naegleria</taxon>
    </lineage>
</organism>
<accession>A0A6A5C4B6</accession>
<dbReference type="Pfam" id="PF09066">
    <property type="entry name" value="B2-adapt-app_C"/>
    <property type="match status" value="1"/>
</dbReference>
<reference evidence="3 4" key="1">
    <citation type="journal article" date="2019" name="Sci. Rep.">
        <title>Nanopore sequencing improves the draft genome of the human pathogenic amoeba Naegleria fowleri.</title>
        <authorList>
            <person name="Liechti N."/>
            <person name="Schurch N."/>
            <person name="Bruggmann R."/>
            <person name="Wittwer M."/>
        </authorList>
    </citation>
    <scope>NUCLEOTIDE SEQUENCE [LARGE SCALE GENOMIC DNA]</scope>
    <source>
        <strain evidence="3 4">ATCC 30894</strain>
    </source>
</reference>
<gene>
    <name evidence="3" type="ORF">FDP41_013549</name>
</gene>
<dbReference type="OrthoDB" id="10393249at2759"/>
<comment type="caution">
    <text evidence="3">The sequence shown here is derived from an EMBL/GenBank/DDBJ whole genome shotgun (WGS) entry which is preliminary data.</text>
</comment>
<feature type="region of interest" description="Disordered" evidence="1">
    <location>
        <begin position="30"/>
        <end position="69"/>
    </location>
</feature>
<dbReference type="InterPro" id="IPR012295">
    <property type="entry name" value="TBP_dom_sf"/>
</dbReference>
<dbReference type="GO" id="GO:0006886">
    <property type="term" value="P:intracellular protein transport"/>
    <property type="evidence" value="ECO:0007669"/>
    <property type="project" value="InterPro"/>
</dbReference>